<reference evidence="1 2" key="1">
    <citation type="journal article" date="2022" name="Hortic Res">
        <title>A haplotype resolved chromosomal level avocado genome allows analysis of novel avocado genes.</title>
        <authorList>
            <person name="Nath O."/>
            <person name="Fletcher S.J."/>
            <person name="Hayward A."/>
            <person name="Shaw L.M."/>
            <person name="Masouleh A.K."/>
            <person name="Furtado A."/>
            <person name="Henry R.J."/>
            <person name="Mitter N."/>
        </authorList>
    </citation>
    <scope>NUCLEOTIDE SEQUENCE [LARGE SCALE GENOMIC DNA]</scope>
    <source>
        <strain evidence="2">cv. Hass</strain>
    </source>
</reference>
<dbReference type="Proteomes" id="UP001234297">
    <property type="component" value="Chromosome 2"/>
</dbReference>
<evidence type="ECO:0000313" key="2">
    <source>
        <dbReference type="Proteomes" id="UP001234297"/>
    </source>
</evidence>
<gene>
    <name evidence="1" type="ORF">MRB53_005489</name>
</gene>
<comment type="caution">
    <text evidence="1">The sequence shown here is derived from an EMBL/GenBank/DDBJ whole genome shotgun (WGS) entry which is preliminary data.</text>
</comment>
<proteinExistence type="predicted"/>
<dbReference type="EMBL" id="CM056810">
    <property type="protein sequence ID" value="KAJ8643741.1"/>
    <property type="molecule type" value="Genomic_DNA"/>
</dbReference>
<organism evidence="1 2">
    <name type="scientific">Persea americana</name>
    <name type="common">Avocado</name>
    <dbReference type="NCBI Taxonomy" id="3435"/>
    <lineage>
        <taxon>Eukaryota</taxon>
        <taxon>Viridiplantae</taxon>
        <taxon>Streptophyta</taxon>
        <taxon>Embryophyta</taxon>
        <taxon>Tracheophyta</taxon>
        <taxon>Spermatophyta</taxon>
        <taxon>Magnoliopsida</taxon>
        <taxon>Magnoliidae</taxon>
        <taxon>Laurales</taxon>
        <taxon>Lauraceae</taxon>
        <taxon>Persea</taxon>
    </lineage>
</organism>
<name>A0ACC2MDL8_PERAE</name>
<protein>
    <submittedName>
        <fullName evidence="1">Uncharacterized protein</fullName>
    </submittedName>
</protein>
<keyword evidence="2" id="KW-1185">Reference proteome</keyword>
<evidence type="ECO:0000313" key="1">
    <source>
        <dbReference type="EMBL" id="KAJ8643741.1"/>
    </source>
</evidence>
<accession>A0ACC2MDL8</accession>
<sequence length="97" mass="9966">MSSNEAPSATGRSLRASPPTSRTAPSRPHLTRRRTLAYSGGAGWAPAVASSCPMCGAPPGPDELSWVGAASAAPARTKRKSIDESFLGGGHFGLKKF</sequence>